<name>A0A6J7XBB0_9CAUD</name>
<gene>
    <name evidence="2" type="ORF">UFOVP742_35</name>
</gene>
<reference evidence="2" key="1">
    <citation type="submission" date="2020-05" db="EMBL/GenBank/DDBJ databases">
        <authorList>
            <person name="Chiriac C."/>
            <person name="Salcher M."/>
            <person name="Ghai R."/>
            <person name="Kavagutti S V."/>
        </authorList>
    </citation>
    <scope>NUCLEOTIDE SEQUENCE</scope>
</reference>
<evidence type="ECO:0000256" key="1">
    <source>
        <dbReference type="SAM" id="MobiDB-lite"/>
    </source>
</evidence>
<evidence type="ECO:0000313" key="2">
    <source>
        <dbReference type="EMBL" id="CAB5224908.1"/>
    </source>
</evidence>
<dbReference type="EMBL" id="LR798339">
    <property type="protein sequence ID" value="CAB5224908.1"/>
    <property type="molecule type" value="Genomic_DNA"/>
</dbReference>
<feature type="region of interest" description="Disordered" evidence="1">
    <location>
        <begin position="117"/>
        <end position="146"/>
    </location>
</feature>
<proteinExistence type="predicted"/>
<sequence>MIKLRITTAGGTKIELDIPIDDSKPASIEPAVPYQPEPGTPVEVPTESQDEVVRMFDEPTPVQPAQDFEQAIRKYQVSPTFPSNKDLEPTGKRYTSVEAMVEDTCPEILEAFMQSLQQGEGEKGEDGRIGGVGERKEDGEKGKPEQSEAFTFEFPCKGGKYTPLPQLVKNHIATYGEQIVIEEYREAQNWLITNPQKIKTEAGTGKYLSGWLKRGRKFREEEARKIAAMPVRVHQKADNLLSSTNAQTQGW</sequence>
<protein>
    <submittedName>
        <fullName evidence="2">Uncharacterized protein</fullName>
    </submittedName>
</protein>
<feature type="region of interest" description="Disordered" evidence="1">
    <location>
        <begin position="21"/>
        <end position="47"/>
    </location>
</feature>
<organism evidence="2">
    <name type="scientific">uncultured Caudovirales phage</name>
    <dbReference type="NCBI Taxonomy" id="2100421"/>
    <lineage>
        <taxon>Viruses</taxon>
        <taxon>Duplodnaviria</taxon>
        <taxon>Heunggongvirae</taxon>
        <taxon>Uroviricota</taxon>
        <taxon>Caudoviricetes</taxon>
        <taxon>Peduoviridae</taxon>
        <taxon>Maltschvirus</taxon>
        <taxon>Maltschvirus maltsch</taxon>
    </lineage>
</organism>
<accession>A0A6J7XBB0</accession>
<feature type="compositionally biased region" description="Basic and acidic residues" evidence="1">
    <location>
        <begin position="120"/>
        <end position="146"/>
    </location>
</feature>